<gene>
    <name evidence="9" type="ORF">D3P04_03905</name>
</gene>
<comment type="caution">
    <text evidence="9">The sequence shown here is derived from an EMBL/GenBank/DDBJ whole genome shotgun (WGS) entry which is preliminary data.</text>
</comment>
<evidence type="ECO:0000256" key="4">
    <source>
        <dbReference type="ARBA" id="ARBA00022748"/>
    </source>
</evidence>
<dbReference type="PANTHER" id="PTHR31272:SF9">
    <property type="entry name" value="BLL1027 PROTEIN"/>
    <property type="match status" value="1"/>
</dbReference>
<keyword evidence="5 7" id="KW-1133">Transmembrane helix</keyword>
<evidence type="ECO:0000256" key="7">
    <source>
        <dbReference type="SAM" id="Phobius"/>
    </source>
</evidence>
<dbReference type="PANTHER" id="PTHR31272">
    <property type="entry name" value="CYTOCHROME C-TYPE BIOGENESIS PROTEIN HI_1454-RELATED"/>
    <property type="match status" value="1"/>
</dbReference>
<reference evidence="10" key="1">
    <citation type="submission" date="2018-09" db="EMBL/GenBank/DDBJ databases">
        <title>Acidovorax cavernicola nov. sp. isolated from Gruta de las Maravillas (Aracena, Spain).</title>
        <authorList>
            <person name="Jurado V."/>
            <person name="Gutierrez-Patricio S."/>
            <person name="Gonzalez-Pimentel J.L."/>
            <person name="Miller A.Z."/>
            <person name="Laiz L."/>
            <person name="Saiz-Jimenez C."/>
        </authorList>
    </citation>
    <scope>NUCLEOTIDE SEQUENCE [LARGE SCALE GENOMIC DNA]</scope>
    <source>
        <strain evidence="10">1011MAR3C25</strain>
    </source>
</reference>
<keyword evidence="3 7" id="KW-0812">Transmembrane</keyword>
<dbReference type="GO" id="GO:0017004">
    <property type="term" value="P:cytochrome complex assembly"/>
    <property type="evidence" value="ECO:0007669"/>
    <property type="project" value="UniProtKB-KW"/>
</dbReference>
<dbReference type="EMBL" id="QZCG01000002">
    <property type="protein sequence ID" value="RJE88068.1"/>
    <property type="molecule type" value="Genomic_DNA"/>
</dbReference>
<feature type="transmembrane region" description="Helical" evidence="7">
    <location>
        <begin position="6"/>
        <end position="27"/>
    </location>
</feature>
<sequence>MTLIFAYLAGLLTLINPCVLPVLPIVIGSALGQHRLGPVAMAAGMSVSFVILGLFVAAFGQALGLTEERLNMIAAIGMMLFGAALLLPQAGTVFQTATAGLAARADARIDQTRNHGLMGQALGGALLGAAWSPCIGPTLGGAIALASSGESLFQAGAIMLAFSFGVATLILALGYGARDLLMRNRARAQALAIRARPVIGIIFILVGIALMSGFVQYLEFLAVQYLPIWLQDLSVSI</sequence>
<keyword evidence="6 7" id="KW-0472">Membrane</keyword>
<dbReference type="AlphaFoldDB" id="A0A418T4B8"/>
<feature type="transmembrane region" description="Helical" evidence="7">
    <location>
        <begin position="72"/>
        <end position="103"/>
    </location>
</feature>
<dbReference type="OrthoDB" id="9811352at2"/>
<evidence type="ECO:0000256" key="1">
    <source>
        <dbReference type="ARBA" id="ARBA00004141"/>
    </source>
</evidence>
<proteinExistence type="inferred from homology"/>
<evidence type="ECO:0000256" key="2">
    <source>
        <dbReference type="ARBA" id="ARBA00006143"/>
    </source>
</evidence>
<feature type="transmembrane region" description="Helical" evidence="7">
    <location>
        <begin position="124"/>
        <end position="146"/>
    </location>
</feature>
<organism evidence="9 10">
    <name type="scientific">Paracoccus onubensis</name>
    <dbReference type="NCBI Taxonomy" id="1675788"/>
    <lineage>
        <taxon>Bacteria</taxon>
        <taxon>Pseudomonadati</taxon>
        <taxon>Pseudomonadota</taxon>
        <taxon>Alphaproteobacteria</taxon>
        <taxon>Rhodobacterales</taxon>
        <taxon>Paracoccaceae</taxon>
        <taxon>Paracoccus</taxon>
    </lineage>
</organism>
<comment type="similarity">
    <text evidence="2">Belongs to the DsbD family.</text>
</comment>
<feature type="transmembrane region" description="Helical" evidence="7">
    <location>
        <begin position="198"/>
        <end position="218"/>
    </location>
</feature>
<comment type="subcellular location">
    <subcellularLocation>
        <location evidence="1">Membrane</location>
        <topology evidence="1">Multi-pass membrane protein</topology>
    </subcellularLocation>
</comment>
<dbReference type="Proteomes" id="UP000284202">
    <property type="component" value="Unassembled WGS sequence"/>
</dbReference>
<feature type="transmembrane region" description="Helical" evidence="7">
    <location>
        <begin position="152"/>
        <end position="177"/>
    </location>
</feature>
<dbReference type="InterPro" id="IPR003834">
    <property type="entry name" value="Cyt_c_assmbl_TM_dom"/>
</dbReference>
<dbReference type="GO" id="GO:0016020">
    <property type="term" value="C:membrane"/>
    <property type="evidence" value="ECO:0007669"/>
    <property type="project" value="UniProtKB-SubCell"/>
</dbReference>
<evidence type="ECO:0000259" key="8">
    <source>
        <dbReference type="Pfam" id="PF02683"/>
    </source>
</evidence>
<dbReference type="RefSeq" id="WP_119746138.1">
    <property type="nucleotide sequence ID" value="NZ_QZCG01000002.1"/>
</dbReference>
<name>A0A418T4B8_9RHOB</name>
<dbReference type="Pfam" id="PF02683">
    <property type="entry name" value="DsbD_TM"/>
    <property type="match status" value="1"/>
</dbReference>
<evidence type="ECO:0000313" key="9">
    <source>
        <dbReference type="EMBL" id="RJE88068.1"/>
    </source>
</evidence>
<accession>A0A418T4B8</accession>
<keyword evidence="4" id="KW-0201">Cytochrome c-type biogenesis</keyword>
<evidence type="ECO:0000256" key="5">
    <source>
        <dbReference type="ARBA" id="ARBA00022989"/>
    </source>
</evidence>
<feature type="domain" description="Cytochrome C biogenesis protein transmembrane" evidence="8">
    <location>
        <begin position="3"/>
        <end position="212"/>
    </location>
</feature>
<evidence type="ECO:0000256" key="3">
    <source>
        <dbReference type="ARBA" id="ARBA00022692"/>
    </source>
</evidence>
<protein>
    <submittedName>
        <fullName evidence="9">Cytochrome c biogenesis protein CcdA</fullName>
    </submittedName>
</protein>
<evidence type="ECO:0000256" key="6">
    <source>
        <dbReference type="ARBA" id="ARBA00023136"/>
    </source>
</evidence>
<evidence type="ECO:0000313" key="10">
    <source>
        <dbReference type="Proteomes" id="UP000284202"/>
    </source>
</evidence>
<dbReference type="InterPro" id="IPR051790">
    <property type="entry name" value="Cytochrome_c-biogenesis_DsbD"/>
</dbReference>
<feature type="transmembrane region" description="Helical" evidence="7">
    <location>
        <begin position="39"/>
        <end position="60"/>
    </location>
</feature>
<keyword evidence="10" id="KW-1185">Reference proteome</keyword>